<proteinExistence type="predicted"/>
<evidence type="ECO:0008006" key="3">
    <source>
        <dbReference type="Google" id="ProtNLM"/>
    </source>
</evidence>
<evidence type="ECO:0000313" key="2">
    <source>
        <dbReference type="Proteomes" id="UP001583172"/>
    </source>
</evidence>
<sequence length="294" mass="34988">MPQLTIHLMDRLPNELRARILRHLRKASDRDALVEAFPDWKDLVDRENKFRCLEMRGWETNKFYDLFVGPSIRRRRTLQEVELRLDQSKQRHPEFNCCAAGHRGYGTVDNLETQMVSSLDWLNYIAERFERETHEPCPHIRLKLVGKKDWDPSLTCTGTERHEARQVLMSQLYRNTFHLFPYYQVRAVRAVRAVDEFMFVDGDSYSHVSPTILMDLIESIADLRVIELEFTEKVMWFRRYKDDWHDGTLINPQNRTTHLENRSEVYDLLTSFDLFPEMPSHPRERCLNSNKAAS</sequence>
<name>A0ABR3VE51_HUMIN</name>
<dbReference type="Proteomes" id="UP001583172">
    <property type="component" value="Unassembled WGS sequence"/>
</dbReference>
<comment type="caution">
    <text evidence="1">The sequence shown here is derived from an EMBL/GenBank/DDBJ whole genome shotgun (WGS) entry which is preliminary data.</text>
</comment>
<dbReference type="EMBL" id="JAZGSY010000136">
    <property type="protein sequence ID" value="KAL1839905.1"/>
    <property type="molecule type" value="Genomic_DNA"/>
</dbReference>
<reference evidence="1 2" key="1">
    <citation type="journal article" date="2024" name="Commun. Biol.">
        <title>Comparative genomic analysis of thermophilic fungi reveals convergent evolutionary adaptations and gene losses.</title>
        <authorList>
            <person name="Steindorff A.S."/>
            <person name="Aguilar-Pontes M.V."/>
            <person name="Robinson A.J."/>
            <person name="Andreopoulos B."/>
            <person name="LaButti K."/>
            <person name="Kuo A."/>
            <person name="Mondo S."/>
            <person name="Riley R."/>
            <person name="Otillar R."/>
            <person name="Haridas S."/>
            <person name="Lipzen A."/>
            <person name="Grimwood J."/>
            <person name="Schmutz J."/>
            <person name="Clum A."/>
            <person name="Reid I.D."/>
            <person name="Moisan M.C."/>
            <person name="Butler G."/>
            <person name="Nguyen T.T.M."/>
            <person name="Dewar K."/>
            <person name="Conant G."/>
            <person name="Drula E."/>
            <person name="Henrissat B."/>
            <person name="Hansel C."/>
            <person name="Singer S."/>
            <person name="Hutchinson M.I."/>
            <person name="de Vries R.P."/>
            <person name="Natvig D.O."/>
            <person name="Powell A.J."/>
            <person name="Tsang A."/>
            <person name="Grigoriev I.V."/>
        </authorList>
    </citation>
    <scope>NUCLEOTIDE SEQUENCE [LARGE SCALE GENOMIC DNA]</scope>
    <source>
        <strain evidence="1 2">CBS 620.91</strain>
    </source>
</reference>
<organism evidence="1 2">
    <name type="scientific">Humicola insolens</name>
    <name type="common">Soft-rot fungus</name>
    <dbReference type="NCBI Taxonomy" id="85995"/>
    <lineage>
        <taxon>Eukaryota</taxon>
        <taxon>Fungi</taxon>
        <taxon>Dikarya</taxon>
        <taxon>Ascomycota</taxon>
        <taxon>Pezizomycotina</taxon>
        <taxon>Sordariomycetes</taxon>
        <taxon>Sordariomycetidae</taxon>
        <taxon>Sordariales</taxon>
        <taxon>Chaetomiaceae</taxon>
        <taxon>Mycothermus</taxon>
    </lineage>
</organism>
<gene>
    <name evidence="1" type="ORF">VTJ49DRAFT_1040</name>
</gene>
<accession>A0ABR3VE51</accession>
<protein>
    <recommendedName>
        <fullName evidence="3">F-box domain-containing protein</fullName>
    </recommendedName>
</protein>
<keyword evidence="2" id="KW-1185">Reference proteome</keyword>
<evidence type="ECO:0000313" key="1">
    <source>
        <dbReference type="EMBL" id="KAL1839905.1"/>
    </source>
</evidence>